<protein>
    <submittedName>
        <fullName evidence="2">Hemerythrin</fullName>
    </submittedName>
</protein>
<evidence type="ECO:0000313" key="3">
    <source>
        <dbReference type="Proteomes" id="UP000650628"/>
    </source>
</evidence>
<organism evidence="2 3">
    <name type="scientific">Planotetraspora mira</name>
    <dbReference type="NCBI Taxonomy" id="58121"/>
    <lineage>
        <taxon>Bacteria</taxon>
        <taxon>Bacillati</taxon>
        <taxon>Actinomycetota</taxon>
        <taxon>Actinomycetes</taxon>
        <taxon>Streptosporangiales</taxon>
        <taxon>Streptosporangiaceae</taxon>
        <taxon>Planotetraspora</taxon>
    </lineage>
</organism>
<dbReference type="RefSeq" id="WP_203958169.1">
    <property type="nucleotide sequence ID" value="NZ_BOOO01000049.1"/>
</dbReference>
<dbReference type="Proteomes" id="UP000650628">
    <property type="component" value="Unassembled WGS sequence"/>
</dbReference>
<dbReference type="InterPro" id="IPR012312">
    <property type="entry name" value="Hemerythrin-like"/>
</dbReference>
<reference evidence="2 3" key="1">
    <citation type="submission" date="2021-01" db="EMBL/GenBank/DDBJ databases">
        <title>Whole genome shotgun sequence of Planotetraspora mira NBRC 15435.</title>
        <authorList>
            <person name="Komaki H."/>
            <person name="Tamura T."/>
        </authorList>
    </citation>
    <scope>NUCLEOTIDE SEQUENCE [LARGE SCALE GENOMIC DNA]</scope>
    <source>
        <strain evidence="2 3">NBRC 15435</strain>
    </source>
</reference>
<dbReference type="Gene3D" id="1.20.120.520">
    <property type="entry name" value="nmb1532 protein domain like"/>
    <property type="match status" value="1"/>
</dbReference>
<dbReference type="Pfam" id="PF01814">
    <property type="entry name" value="Hemerythrin"/>
    <property type="match status" value="1"/>
</dbReference>
<gene>
    <name evidence="2" type="ORF">Pmi06nite_78140</name>
</gene>
<accession>A0A8J3XAU6</accession>
<keyword evidence="3" id="KW-1185">Reference proteome</keyword>
<sequence length="194" mass="21879">MGDSRAAAKTAAENDVVDLLLRQHAAIRDLFDEVRNAPADQREEPFRRLVRLLAVHETAEEEMVHPYVSRRIEGAGAMVDDRLAEENEAKHMLTQLDRMGPANPKFMQNLDILRVAVLEHARAEERYEFPQLRAMTTDAERHVMAVAVRMAESMAPTHPHAGLESAVDNLLMGPPLAIMDRVRDAIRKVTKKDT</sequence>
<dbReference type="AlphaFoldDB" id="A0A8J3XAU6"/>
<dbReference type="CDD" id="cd12108">
    <property type="entry name" value="Hr-like"/>
    <property type="match status" value="1"/>
</dbReference>
<comment type="caution">
    <text evidence="2">The sequence shown here is derived from an EMBL/GenBank/DDBJ whole genome shotgun (WGS) entry which is preliminary data.</text>
</comment>
<evidence type="ECO:0000313" key="2">
    <source>
        <dbReference type="EMBL" id="GII34372.1"/>
    </source>
</evidence>
<dbReference type="EMBL" id="BOOO01000049">
    <property type="protein sequence ID" value="GII34372.1"/>
    <property type="molecule type" value="Genomic_DNA"/>
</dbReference>
<dbReference type="PANTHER" id="PTHR35585:SF1">
    <property type="entry name" value="HHE DOMAIN PROTEIN (AFU_ORTHOLOGUE AFUA_4G00730)"/>
    <property type="match status" value="1"/>
</dbReference>
<dbReference type="PANTHER" id="PTHR35585">
    <property type="entry name" value="HHE DOMAIN PROTEIN (AFU_ORTHOLOGUE AFUA_4G00730)"/>
    <property type="match status" value="1"/>
</dbReference>
<proteinExistence type="predicted"/>
<feature type="domain" description="Hemerythrin-like" evidence="1">
    <location>
        <begin position="16"/>
        <end position="132"/>
    </location>
</feature>
<name>A0A8J3XAU6_9ACTN</name>
<evidence type="ECO:0000259" key="1">
    <source>
        <dbReference type="Pfam" id="PF01814"/>
    </source>
</evidence>